<evidence type="ECO:0000313" key="4">
    <source>
        <dbReference type="Proteomes" id="UP000321275"/>
    </source>
</evidence>
<comment type="caution">
    <text evidence="3">The sequence shown here is derived from an EMBL/GenBank/DDBJ whole genome shotgun (WGS) entry which is preliminary data.</text>
</comment>
<name>A0A510X9X0_9GAMM</name>
<protein>
    <submittedName>
        <fullName evidence="3">Phenol hydroxylase P1 protein</fullName>
    </submittedName>
</protein>
<dbReference type="SUPFAM" id="SSF47240">
    <property type="entry name" value="Ferritin-like"/>
    <property type="match status" value="1"/>
</dbReference>
<dbReference type="CDD" id="cd01058">
    <property type="entry name" value="AAMH_B"/>
    <property type="match status" value="1"/>
</dbReference>
<dbReference type="Gene3D" id="1.10.620.20">
    <property type="entry name" value="Ribonucleotide Reductase, subunit A"/>
    <property type="match status" value="1"/>
</dbReference>
<dbReference type="InterPro" id="IPR009078">
    <property type="entry name" value="Ferritin-like_SF"/>
</dbReference>
<keyword evidence="2" id="KW-0503">Monooxygenase</keyword>
<keyword evidence="4" id="KW-1185">Reference proteome</keyword>
<dbReference type="InterPro" id="IPR012078">
    <property type="entry name" value="MP_mOase_hydro"/>
</dbReference>
<keyword evidence="1" id="KW-0560">Oxidoreductase</keyword>
<dbReference type="PIRSF" id="PIRSF000040">
    <property type="entry name" value="MMOH_comp"/>
    <property type="match status" value="1"/>
</dbReference>
<dbReference type="AlphaFoldDB" id="A0A510X9X0"/>
<evidence type="ECO:0000256" key="2">
    <source>
        <dbReference type="ARBA" id="ARBA00023033"/>
    </source>
</evidence>
<evidence type="ECO:0000313" key="3">
    <source>
        <dbReference type="EMBL" id="GEK48204.1"/>
    </source>
</evidence>
<accession>A0A510X9X0</accession>
<sequence length="328" mass="37281">MSVEIKTAEITPIRQTYGHTKRRFGDKPATRYQEASFDIQPTTNFHYRPMFDEHHELYDTGYTALVMEDWYAFSDPRQFYYGAWVAARAKLQENTESSFAFFEKRGLGARLNDDVRRLLTRCLLPLRHAEMGANMNNVGIAANAYGTTLSQAHMYHGMDRLAVAQYLSRIGLLIDESPGALLAEAKTLWMEEAAWQGVRRYVEDSLVVEDWAELSLAQNLIFDGLLYPFLLESLDARLMEIDGGDIAILTDFMGDWFKDGSRFIDALFKTLAGESEANRVQLTRWVAHWRSRAVEALTPVAIDADIELDAALAVLDKRLAKLGLLETH</sequence>
<organism evidence="3 4">
    <name type="scientific">Bisbaumannia pacifica</name>
    <dbReference type="NCBI Taxonomy" id="77098"/>
    <lineage>
        <taxon>Bacteria</taxon>
        <taxon>Pseudomonadati</taxon>
        <taxon>Pseudomonadota</taxon>
        <taxon>Gammaproteobacteria</taxon>
        <taxon>Oceanospirillales</taxon>
        <taxon>Halomonadaceae</taxon>
        <taxon>Bisbaumannia</taxon>
    </lineage>
</organism>
<dbReference type="Proteomes" id="UP000321275">
    <property type="component" value="Unassembled WGS sequence"/>
</dbReference>
<dbReference type="InterPro" id="IPR003430">
    <property type="entry name" value="Phenol_Hydrox"/>
</dbReference>
<gene>
    <name evidence="3" type="primary">mphL</name>
    <name evidence="3" type="ORF">HPA02_24870</name>
</gene>
<proteinExistence type="predicted"/>
<dbReference type="GO" id="GO:0016709">
    <property type="term" value="F:oxidoreductase activity, acting on paired donors, with incorporation or reduction of molecular oxygen, NAD(P)H as one donor, and incorporation of one atom of oxygen"/>
    <property type="evidence" value="ECO:0007669"/>
    <property type="project" value="InterPro"/>
</dbReference>
<dbReference type="Pfam" id="PF02332">
    <property type="entry name" value="Phenol_Hydrox"/>
    <property type="match status" value="1"/>
</dbReference>
<dbReference type="RefSeq" id="WP_146803544.1">
    <property type="nucleotide sequence ID" value="NZ_BJUK01000030.1"/>
</dbReference>
<reference evidence="3 4" key="1">
    <citation type="submission" date="2019-07" db="EMBL/GenBank/DDBJ databases">
        <title>Whole genome shotgun sequence of Halomonas pacifica NBRC 102220.</title>
        <authorList>
            <person name="Hosoyama A."/>
            <person name="Uohara A."/>
            <person name="Ohji S."/>
            <person name="Ichikawa N."/>
        </authorList>
    </citation>
    <scope>NUCLEOTIDE SEQUENCE [LARGE SCALE GENOMIC DNA]</scope>
    <source>
        <strain evidence="3 4">NBRC 102220</strain>
    </source>
</reference>
<dbReference type="InterPro" id="IPR012348">
    <property type="entry name" value="RNR-like"/>
</dbReference>
<dbReference type="EMBL" id="BJUK01000030">
    <property type="protein sequence ID" value="GEK48204.1"/>
    <property type="molecule type" value="Genomic_DNA"/>
</dbReference>
<dbReference type="OrthoDB" id="9806768at2"/>
<evidence type="ECO:0000256" key="1">
    <source>
        <dbReference type="ARBA" id="ARBA00023002"/>
    </source>
</evidence>